<evidence type="ECO:0000313" key="2">
    <source>
        <dbReference type="EMBL" id="CAB1128949.1"/>
    </source>
</evidence>
<dbReference type="KEGG" id="hfv:R50_1443"/>
<keyword evidence="1" id="KW-0472">Membrane</keyword>
<feature type="transmembrane region" description="Helical" evidence="1">
    <location>
        <begin position="86"/>
        <end position="106"/>
    </location>
</feature>
<feature type="transmembrane region" description="Helical" evidence="1">
    <location>
        <begin position="127"/>
        <end position="157"/>
    </location>
</feature>
<organism evidence="2 3">
    <name type="scientific">Candidatus Hydrogenisulfobacillus filiaventi</name>
    <dbReference type="NCBI Taxonomy" id="2707344"/>
    <lineage>
        <taxon>Bacteria</taxon>
        <taxon>Bacillati</taxon>
        <taxon>Bacillota</taxon>
        <taxon>Clostridia</taxon>
        <taxon>Eubacteriales</taxon>
        <taxon>Clostridiales Family XVII. Incertae Sedis</taxon>
        <taxon>Candidatus Hydrogenisulfobacillus</taxon>
    </lineage>
</organism>
<accession>A0A6F8ZHL6</accession>
<proteinExistence type="predicted"/>
<feature type="transmembrane region" description="Helical" evidence="1">
    <location>
        <begin position="53"/>
        <end position="80"/>
    </location>
</feature>
<sequence>MHGLEGWYPFLMGVAAVFNPCGIALLPATLAWMGGTVPAGPGMLHPAGRGAAVGLAMAAGFTGVVALLGLVVHLAGVVLAPVLRPLLVGLGLAVLAGGMLVAGGRLHLPVSRWTGADRLPSGQAGSLWAAFLAGVVYATAALGCTLPLFVAVLLPALTAGWTAFLALVGSFGAGAALVLTAAGVAVLFAREALAGAVARLGPRLNLWLGLIIGAAGAYLTYYWLWGPGRLLA</sequence>
<evidence type="ECO:0000256" key="1">
    <source>
        <dbReference type="SAM" id="Phobius"/>
    </source>
</evidence>
<keyword evidence="1" id="KW-1133">Transmembrane helix</keyword>
<reference evidence="2 3" key="1">
    <citation type="submission" date="2020-02" db="EMBL/GenBank/DDBJ databases">
        <authorList>
            <person name="Hogendoorn C."/>
        </authorList>
    </citation>
    <scope>NUCLEOTIDE SEQUENCE [LARGE SCALE GENOMIC DNA]</scope>
    <source>
        <strain evidence="2">R501</strain>
    </source>
</reference>
<feature type="transmembrane region" description="Helical" evidence="1">
    <location>
        <begin position="163"/>
        <end position="188"/>
    </location>
</feature>
<protein>
    <submittedName>
        <fullName evidence="2">Cytochrome c biogenesis protein CcdA</fullName>
    </submittedName>
</protein>
<dbReference type="EMBL" id="LR778114">
    <property type="protein sequence ID" value="CAB1128949.1"/>
    <property type="molecule type" value="Genomic_DNA"/>
</dbReference>
<dbReference type="AlphaFoldDB" id="A0A6F8ZHL6"/>
<dbReference type="Proteomes" id="UP000503399">
    <property type="component" value="Chromosome"/>
</dbReference>
<name>A0A6F8ZHL6_9FIRM</name>
<keyword evidence="3" id="KW-1185">Reference proteome</keyword>
<feature type="transmembrane region" description="Helical" evidence="1">
    <location>
        <begin position="204"/>
        <end position="224"/>
    </location>
</feature>
<keyword evidence="1" id="KW-0812">Transmembrane</keyword>
<feature type="transmembrane region" description="Helical" evidence="1">
    <location>
        <begin position="6"/>
        <end position="32"/>
    </location>
</feature>
<evidence type="ECO:0000313" key="3">
    <source>
        <dbReference type="Proteomes" id="UP000503399"/>
    </source>
</evidence>
<gene>
    <name evidence="2" type="ORF">R50_1443</name>
</gene>